<dbReference type="InterPro" id="IPR036291">
    <property type="entry name" value="NAD(P)-bd_dom_sf"/>
</dbReference>
<protein>
    <submittedName>
        <fullName evidence="4">NAD P-binding protein</fullName>
    </submittedName>
</protein>
<dbReference type="AlphaFoldDB" id="A0A8H7CNZ2"/>
<evidence type="ECO:0000256" key="2">
    <source>
        <dbReference type="ARBA" id="ARBA00022857"/>
    </source>
</evidence>
<dbReference type="InterPro" id="IPR008030">
    <property type="entry name" value="NmrA-like"/>
</dbReference>
<proteinExistence type="inferred from homology"/>
<dbReference type="Proteomes" id="UP000620124">
    <property type="component" value="Unassembled WGS sequence"/>
</dbReference>
<comment type="caution">
    <text evidence="4">The sequence shown here is derived from an EMBL/GenBank/DDBJ whole genome shotgun (WGS) entry which is preliminary data.</text>
</comment>
<gene>
    <name evidence="4" type="ORF">MVEN_01639600</name>
</gene>
<sequence>MSTPKLILVIGATGAQGLAVIDALLRRDTNGNVSPYSVRALTRDPAGQRALELSARGVECVKGMFHFLIVVLYFAKPSAGSFEDQEAVSKALEGVYGVWVNTDGFTVGEIREIYAGMLIFEAAKRSKSLRHYVWSSLPYESKLGGFQPQYRAGHMNGKGLVADWLRSQTSTVSNDGLTWTIVETLAYTEMLACGLFEPLNVRTDGTVVFAAPAGHARVPLLALKDLGWWARYTFDHRAETSGQDLAIGSHVVSWDEIAKTFTKVTGKPAVYKAQSVEEWWTNFDDGVNRFIGTGSMTVKQNFSGFWNTFADELVPRDMDWIHSVHPGTLTLEDWMRENNYTGTEGTILKLREDHGDWGLNEEVIRKL</sequence>
<comment type="similarity">
    <text evidence="1">Belongs to the NmrA-type oxidoreductase family.</text>
</comment>
<dbReference type="GO" id="GO:0005634">
    <property type="term" value="C:nucleus"/>
    <property type="evidence" value="ECO:0007669"/>
    <property type="project" value="TreeGrafter"/>
</dbReference>
<dbReference type="OrthoDB" id="300709at2759"/>
<dbReference type="PANTHER" id="PTHR42748">
    <property type="entry name" value="NITROGEN METABOLITE REPRESSION PROTEIN NMRA FAMILY MEMBER"/>
    <property type="match status" value="1"/>
</dbReference>
<dbReference type="SUPFAM" id="SSF51735">
    <property type="entry name" value="NAD(P)-binding Rossmann-fold domains"/>
    <property type="match status" value="1"/>
</dbReference>
<dbReference type="EMBL" id="JACAZI010000014">
    <property type="protein sequence ID" value="KAF7344785.1"/>
    <property type="molecule type" value="Genomic_DNA"/>
</dbReference>
<accession>A0A8H7CNZ2</accession>
<dbReference type="Gene3D" id="3.40.50.720">
    <property type="entry name" value="NAD(P)-binding Rossmann-like Domain"/>
    <property type="match status" value="1"/>
</dbReference>
<evidence type="ECO:0000256" key="1">
    <source>
        <dbReference type="ARBA" id="ARBA00006328"/>
    </source>
</evidence>
<keyword evidence="5" id="KW-1185">Reference proteome</keyword>
<evidence type="ECO:0000259" key="3">
    <source>
        <dbReference type="Pfam" id="PF05368"/>
    </source>
</evidence>
<dbReference type="Pfam" id="PF05368">
    <property type="entry name" value="NmrA"/>
    <property type="match status" value="1"/>
</dbReference>
<evidence type="ECO:0000313" key="5">
    <source>
        <dbReference type="Proteomes" id="UP000620124"/>
    </source>
</evidence>
<keyword evidence="2" id="KW-0521">NADP</keyword>
<organism evidence="4 5">
    <name type="scientific">Mycena venus</name>
    <dbReference type="NCBI Taxonomy" id="2733690"/>
    <lineage>
        <taxon>Eukaryota</taxon>
        <taxon>Fungi</taxon>
        <taxon>Dikarya</taxon>
        <taxon>Basidiomycota</taxon>
        <taxon>Agaricomycotina</taxon>
        <taxon>Agaricomycetes</taxon>
        <taxon>Agaricomycetidae</taxon>
        <taxon>Agaricales</taxon>
        <taxon>Marasmiineae</taxon>
        <taxon>Mycenaceae</taxon>
        <taxon>Mycena</taxon>
    </lineage>
</organism>
<dbReference type="PANTHER" id="PTHR42748:SF14">
    <property type="entry name" value="SNOAL-LIKE DOMAIN-CONTAINING PROTEIN"/>
    <property type="match status" value="1"/>
</dbReference>
<feature type="domain" description="NmrA-like" evidence="3">
    <location>
        <begin position="5"/>
        <end position="291"/>
    </location>
</feature>
<reference evidence="4" key="1">
    <citation type="submission" date="2020-05" db="EMBL/GenBank/DDBJ databases">
        <title>Mycena genomes resolve the evolution of fungal bioluminescence.</title>
        <authorList>
            <person name="Tsai I.J."/>
        </authorList>
    </citation>
    <scope>NUCLEOTIDE SEQUENCE</scope>
    <source>
        <strain evidence="4">CCC161011</strain>
    </source>
</reference>
<dbReference type="InterPro" id="IPR051164">
    <property type="entry name" value="NmrA-like_oxidored"/>
</dbReference>
<name>A0A8H7CNZ2_9AGAR</name>
<evidence type="ECO:0000313" key="4">
    <source>
        <dbReference type="EMBL" id="KAF7344785.1"/>
    </source>
</evidence>
<dbReference type="CDD" id="cd05251">
    <property type="entry name" value="NmrA_like_SDR_a"/>
    <property type="match status" value="1"/>
</dbReference>
<dbReference type="Gene3D" id="3.90.25.10">
    <property type="entry name" value="UDP-galactose 4-epimerase, domain 1"/>
    <property type="match status" value="1"/>
</dbReference>